<dbReference type="PANTHER" id="PTHR12598">
    <property type="entry name" value="COPPER HOMEOSTASIS PROTEIN CUTC"/>
    <property type="match status" value="1"/>
</dbReference>
<dbReference type="OrthoDB" id="9815677at2"/>
<protein>
    <recommendedName>
        <fullName evidence="2">PF03932 family protein CutC</fullName>
    </recommendedName>
</protein>
<dbReference type="Proteomes" id="UP000175989">
    <property type="component" value="Unassembled WGS sequence"/>
</dbReference>
<dbReference type="RefSeq" id="WP_070246903.1">
    <property type="nucleotide sequence ID" value="NZ_LROM01000059.1"/>
</dbReference>
<evidence type="ECO:0000313" key="4">
    <source>
        <dbReference type="Proteomes" id="UP000175989"/>
    </source>
</evidence>
<keyword evidence="2" id="KW-0963">Cytoplasm</keyword>
<keyword evidence="4" id="KW-1185">Reference proteome</keyword>
<comment type="subcellular location">
    <subcellularLocation>
        <location evidence="2">Cytoplasm</location>
    </subcellularLocation>
</comment>
<dbReference type="GO" id="GO:0005737">
    <property type="term" value="C:cytoplasm"/>
    <property type="evidence" value="ECO:0007669"/>
    <property type="project" value="UniProtKB-SubCell"/>
</dbReference>
<comment type="caution">
    <text evidence="3">The sequence shown here is derived from an EMBL/GenBank/DDBJ whole genome shotgun (WGS) entry which is preliminary data.</text>
</comment>
<dbReference type="InterPro" id="IPR005627">
    <property type="entry name" value="CutC-like"/>
</dbReference>
<proteinExistence type="inferred from homology"/>
<reference evidence="4" key="1">
    <citation type="journal article" date="2016" name="Front. Microbiol.">
        <title>Molecular Keys to the Janthinobacterium and Duganella spp. Interaction with the Plant Pathogen Fusarium graminearum.</title>
        <authorList>
            <person name="Haack F.S."/>
            <person name="Poehlein A."/>
            <person name="Kroger C."/>
            <person name="Voigt C.A."/>
            <person name="Piepenbring M."/>
            <person name="Bode H.B."/>
            <person name="Daniel R."/>
            <person name="Schafer W."/>
            <person name="Streit W.R."/>
        </authorList>
    </citation>
    <scope>NUCLEOTIDE SEQUENCE [LARGE SCALE GENOMIC DNA]</scope>
    <source>
        <strain evidence="4">T54</strain>
    </source>
</reference>
<dbReference type="InterPro" id="IPR036822">
    <property type="entry name" value="CutC-like_dom_sf"/>
</dbReference>
<evidence type="ECO:0000313" key="3">
    <source>
        <dbReference type="EMBL" id="OFA07627.1"/>
    </source>
</evidence>
<dbReference type="Pfam" id="PF03932">
    <property type="entry name" value="CutC"/>
    <property type="match status" value="1"/>
</dbReference>
<dbReference type="SUPFAM" id="SSF110395">
    <property type="entry name" value="CutC-like"/>
    <property type="match status" value="1"/>
</dbReference>
<sequence>MPAILLEVCVDQLAGLAAAVAGGADRIELCSWLALGGLSPKQELLQLAGASPVPVVARIRPRGGDFCFDAVEVQLMLNDIDAAAHAGLQGVSLGATLRDGRLDQATLARLVARARDHGLACTLHRAIDINPDLAQATRLAIDLGFERILTSGGAPAAGQGINGLLRCFDAAAGRIAIMPGAGIDAANIARLREKLPLTEVHASCSLPAPGTAEGRATSIAKVAALVQALR</sequence>
<gene>
    <name evidence="2" type="primary">cutC</name>
    <name evidence="3" type="ORF">DUPY_11720</name>
</gene>
<accession>A0A1E7X4X8</accession>
<comment type="similarity">
    <text evidence="1 2">Belongs to the CutC family.</text>
</comment>
<comment type="caution">
    <text evidence="2">Once thought to be involved in copper homeostasis, experiments in E.coli have shown this is not the case.</text>
</comment>
<dbReference type="Gene3D" id="3.20.20.380">
    <property type="entry name" value="Copper homeostasis (CutC) domain"/>
    <property type="match status" value="1"/>
</dbReference>
<evidence type="ECO:0000256" key="1">
    <source>
        <dbReference type="ARBA" id="ARBA00007768"/>
    </source>
</evidence>
<name>A0A1E7X4X8_9BURK</name>
<dbReference type="HAMAP" id="MF_00795">
    <property type="entry name" value="CutC"/>
    <property type="match status" value="1"/>
</dbReference>
<dbReference type="GO" id="GO:0005507">
    <property type="term" value="F:copper ion binding"/>
    <property type="evidence" value="ECO:0007669"/>
    <property type="project" value="TreeGrafter"/>
</dbReference>
<dbReference type="PANTHER" id="PTHR12598:SF0">
    <property type="entry name" value="COPPER HOMEOSTASIS PROTEIN CUTC HOMOLOG"/>
    <property type="match status" value="1"/>
</dbReference>
<dbReference type="PATRIC" id="fig|762836.4.peg.1222"/>
<organism evidence="3 4">
    <name type="scientific">Duganella phyllosphaerae</name>
    <dbReference type="NCBI Taxonomy" id="762836"/>
    <lineage>
        <taxon>Bacteria</taxon>
        <taxon>Pseudomonadati</taxon>
        <taxon>Pseudomonadota</taxon>
        <taxon>Betaproteobacteria</taxon>
        <taxon>Burkholderiales</taxon>
        <taxon>Oxalobacteraceae</taxon>
        <taxon>Telluria group</taxon>
        <taxon>Duganella</taxon>
    </lineage>
</organism>
<dbReference type="AlphaFoldDB" id="A0A1E7X4X8"/>
<evidence type="ECO:0000256" key="2">
    <source>
        <dbReference type="HAMAP-Rule" id="MF_00795"/>
    </source>
</evidence>
<dbReference type="EMBL" id="LROM01000059">
    <property type="protein sequence ID" value="OFA07627.1"/>
    <property type="molecule type" value="Genomic_DNA"/>
</dbReference>